<comment type="caution">
    <text evidence="3">The sequence shown here is derived from an EMBL/GenBank/DDBJ whole genome shotgun (WGS) entry which is preliminary data.</text>
</comment>
<dbReference type="PATRIC" id="fig|1331206.3.peg.1995"/>
<accession>A0A158M491</accession>
<dbReference type="GO" id="GO:0016740">
    <property type="term" value="F:transferase activity"/>
    <property type="evidence" value="ECO:0007669"/>
    <property type="project" value="UniProtKB-KW"/>
</dbReference>
<evidence type="ECO:0000313" key="3">
    <source>
        <dbReference type="EMBL" id="KAK90799.1"/>
    </source>
</evidence>
<dbReference type="Proteomes" id="UP000026682">
    <property type="component" value="Unassembled WGS sequence"/>
</dbReference>
<dbReference type="STRING" id="35814.BBB42_07265"/>
<keyword evidence="2" id="KW-0732">Signal</keyword>
<dbReference type="AlphaFoldDB" id="A0A158M491"/>
<feature type="chain" id="PRO_5007628612" evidence="2">
    <location>
        <begin position="23"/>
        <end position="107"/>
    </location>
</feature>
<gene>
    <name evidence="3" type="ORF">L497_0793</name>
</gene>
<reference evidence="3 4" key="1">
    <citation type="submission" date="2014-03" db="EMBL/GenBank/DDBJ databases">
        <title>Genome sequence of Bordetella holmseii.</title>
        <authorList>
            <person name="Harvill E."/>
            <person name="Goodfield L.L."/>
            <person name="Ivanov Y."/>
            <person name="Meyer J.A."/>
            <person name="Newth C."/>
            <person name="Cassiday P."/>
            <person name="Tondella M.L."/>
            <person name="Liao P."/>
            <person name="Zimmerman J."/>
            <person name="Meert K."/>
            <person name="Wessel D."/>
            <person name="Berger J."/>
            <person name="Dean J.M."/>
            <person name="Holubkov R."/>
            <person name="Burr J."/>
            <person name="Liu T."/>
            <person name="Brinkac L.M."/>
            <person name="Sanka R."/>
            <person name="Kim M."/>
            <person name="Losada L."/>
        </authorList>
    </citation>
    <scope>NUCLEOTIDE SEQUENCE [LARGE SCALE GENOMIC DNA]</scope>
    <source>
        <strain evidence="3 4">CDC-H585-BH</strain>
    </source>
</reference>
<evidence type="ECO:0000313" key="4">
    <source>
        <dbReference type="Proteomes" id="UP000026682"/>
    </source>
</evidence>
<feature type="signal peptide" evidence="2">
    <location>
        <begin position="1"/>
        <end position="22"/>
    </location>
</feature>
<feature type="region of interest" description="Disordered" evidence="1">
    <location>
        <begin position="22"/>
        <end position="66"/>
    </location>
</feature>
<proteinExistence type="predicted"/>
<keyword evidence="3" id="KW-0808">Transferase</keyword>
<evidence type="ECO:0000256" key="2">
    <source>
        <dbReference type="SAM" id="SignalP"/>
    </source>
</evidence>
<protein>
    <submittedName>
        <fullName evidence="3">Putative N-acetyltransferase YedL</fullName>
    </submittedName>
</protein>
<evidence type="ECO:0000256" key="1">
    <source>
        <dbReference type="SAM" id="MobiDB-lite"/>
    </source>
</evidence>
<dbReference type="EMBL" id="JFZZ01000070">
    <property type="protein sequence ID" value="KAK90799.1"/>
    <property type="molecule type" value="Genomic_DNA"/>
</dbReference>
<feature type="compositionally biased region" description="Polar residues" evidence="1">
    <location>
        <begin position="23"/>
        <end position="50"/>
    </location>
</feature>
<dbReference type="RefSeq" id="WP_005013344.1">
    <property type="nucleotide sequence ID" value="NZ_JFZZ01000070.1"/>
</dbReference>
<dbReference type="GeneID" id="93120372"/>
<name>A0A158M491_9BORD</name>
<organism evidence="3 4">
    <name type="scientific">Bordetella holmesii CDC-H585-BH</name>
    <dbReference type="NCBI Taxonomy" id="1331206"/>
    <lineage>
        <taxon>Bacteria</taxon>
        <taxon>Pseudomonadati</taxon>
        <taxon>Pseudomonadota</taxon>
        <taxon>Betaproteobacteria</taxon>
        <taxon>Burkholderiales</taxon>
        <taxon>Alcaligenaceae</taxon>
        <taxon>Bordetella</taxon>
    </lineage>
</organism>
<sequence length="107" mass="11423">MTPTRTWLALLATLCLAGAAHAQSGTQEMQFPGTQPKSSPNWSPPATLTMTVEPAGTPAPAPIHDTPESVAEYQRCRTVSDRAAVSNEQRTAGVAACLKALQERRQH</sequence>